<organism evidence="1 2">
    <name type="scientific">Athelia psychrophila</name>
    <dbReference type="NCBI Taxonomy" id="1759441"/>
    <lineage>
        <taxon>Eukaryota</taxon>
        <taxon>Fungi</taxon>
        <taxon>Dikarya</taxon>
        <taxon>Basidiomycota</taxon>
        <taxon>Agaricomycotina</taxon>
        <taxon>Agaricomycetes</taxon>
        <taxon>Agaricomycetidae</taxon>
        <taxon>Atheliales</taxon>
        <taxon>Atheliaceae</taxon>
        <taxon>Athelia</taxon>
    </lineage>
</organism>
<dbReference type="Proteomes" id="UP000076532">
    <property type="component" value="Unassembled WGS sequence"/>
</dbReference>
<sequence length="408" mass="45076">MVADVRWSAVRRRRECTQSGAVAVPSPRVELCHTIHDEHFSGGHVFALAAGDTGDTAGVRILGWAGALLSGISVVEVSGCGMQPAWMQQFGWDTQTEHGRRGGPNRLVLQHVQSKKGGLLNYASVLSCAMCIADKSSVTTGNKQNGVDKHHKIKPLPNDFLHFLYYNETVSEDDLFKGFLKALCGIIKTNFHSITYAATLVLTIGGTVGKWLYAKFYHEIVDLCELMPAVERCALFVWWDECIYGDVTSLDEQDVTLELVVAAVAAGAVLTNITNEATHGACNQMQNLKDFCDGYWGCLRPGDGMGWDGMGWDGMGWDGMGKERGAEGKERDAKECGRKLIKYAMVLKRSVRKVNRRNMEKLNEHSTKLKGCRKKPKGHSMKPKGLGCCMGAVWKRRVMDTEWDEGPK</sequence>
<proteinExistence type="predicted"/>
<evidence type="ECO:0000313" key="1">
    <source>
        <dbReference type="EMBL" id="KZP32840.1"/>
    </source>
</evidence>
<dbReference type="OrthoDB" id="3220614at2759"/>
<reference evidence="1 2" key="1">
    <citation type="journal article" date="2016" name="Mol. Biol. Evol.">
        <title>Comparative Genomics of Early-Diverging Mushroom-Forming Fungi Provides Insights into the Origins of Lignocellulose Decay Capabilities.</title>
        <authorList>
            <person name="Nagy L.G."/>
            <person name="Riley R."/>
            <person name="Tritt A."/>
            <person name="Adam C."/>
            <person name="Daum C."/>
            <person name="Floudas D."/>
            <person name="Sun H."/>
            <person name="Yadav J.S."/>
            <person name="Pangilinan J."/>
            <person name="Larsson K.H."/>
            <person name="Matsuura K."/>
            <person name="Barry K."/>
            <person name="Labutti K."/>
            <person name="Kuo R."/>
            <person name="Ohm R.A."/>
            <person name="Bhattacharya S.S."/>
            <person name="Shirouzu T."/>
            <person name="Yoshinaga Y."/>
            <person name="Martin F.M."/>
            <person name="Grigoriev I.V."/>
            <person name="Hibbett D.S."/>
        </authorList>
    </citation>
    <scope>NUCLEOTIDE SEQUENCE [LARGE SCALE GENOMIC DNA]</scope>
    <source>
        <strain evidence="1 2">CBS 109695</strain>
    </source>
</reference>
<dbReference type="AlphaFoldDB" id="A0A166VL11"/>
<keyword evidence="2" id="KW-1185">Reference proteome</keyword>
<protein>
    <submittedName>
        <fullName evidence="1">Uncharacterized protein</fullName>
    </submittedName>
</protein>
<name>A0A166VL11_9AGAM</name>
<accession>A0A166VL11</accession>
<dbReference type="EMBL" id="KV417484">
    <property type="protein sequence ID" value="KZP32840.1"/>
    <property type="molecule type" value="Genomic_DNA"/>
</dbReference>
<evidence type="ECO:0000313" key="2">
    <source>
        <dbReference type="Proteomes" id="UP000076532"/>
    </source>
</evidence>
<gene>
    <name evidence="1" type="ORF">FIBSPDRAFT_1012824</name>
</gene>